<protein>
    <submittedName>
        <fullName evidence="1">Uncharacterized protein</fullName>
    </submittedName>
</protein>
<reference evidence="1 2" key="1">
    <citation type="submission" date="2016-12" db="EMBL/GenBank/DDBJ databases">
        <title>Diversity of luminous bacteria.</title>
        <authorList>
            <person name="Yoshizawa S."/>
            <person name="Kogure K."/>
        </authorList>
    </citation>
    <scope>NUCLEOTIDE SEQUENCE [LARGE SCALE GENOMIC DNA]</scope>
    <source>
        <strain evidence="1 2">SA4-48</strain>
    </source>
</reference>
<dbReference type="Proteomes" id="UP000239007">
    <property type="component" value="Unassembled WGS sequence"/>
</dbReference>
<sequence length="97" mass="10741">MLFKLLFVFAFVLSTFSGKEIELSGEHSLTSADSSLVTVDGISIPDFDLDDPFAVDNARVSFIADYYTQSASSYSQPYLPLQHFENTKSRAPPTLHS</sequence>
<keyword evidence="2" id="KW-1185">Reference proteome</keyword>
<name>A0A2S7UUE6_9GAMM</name>
<comment type="caution">
    <text evidence="1">The sequence shown here is derived from an EMBL/GenBank/DDBJ whole genome shotgun (WGS) entry which is preliminary data.</text>
</comment>
<gene>
    <name evidence="1" type="ORF">BTO11_07785</name>
</gene>
<evidence type="ECO:0000313" key="2">
    <source>
        <dbReference type="Proteomes" id="UP000239007"/>
    </source>
</evidence>
<organism evidence="1 2">
    <name type="scientific">Psychrosphaera saromensis</name>
    <dbReference type="NCBI Taxonomy" id="716813"/>
    <lineage>
        <taxon>Bacteria</taxon>
        <taxon>Pseudomonadati</taxon>
        <taxon>Pseudomonadota</taxon>
        <taxon>Gammaproteobacteria</taxon>
        <taxon>Alteromonadales</taxon>
        <taxon>Pseudoalteromonadaceae</taxon>
        <taxon>Psychrosphaera</taxon>
    </lineage>
</organism>
<proteinExistence type="predicted"/>
<dbReference type="EMBL" id="MSCH01000003">
    <property type="protein sequence ID" value="PQJ53577.1"/>
    <property type="molecule type" value="Genomic_DNA"/>
</dbReference>
<dbReference type="RefSeq" id="WP_105052062.1">
    <property type="nucleotide sequence ID" value="NZ_BMYG01000002.1"/>
</dbReference>
<dbReference type="AlphaFoldDB" id="A0A2S7UUE6"/>
<evidence type="ECO:0000313" key="1">
    <source>
        <dbReference type="EMBL" id="PQJ53577.1"/>
    </source>
</evidence>
<accession>A0A2S7UUE6</accession>